<proteinExistence type="predicted"/>
<sequence length="154" mass="18041">MKKLLYWSILLAAGSVWPTEAQPRGASKRMTHLYDYVQQYDPLSGQWRDMHARARLECDTTMMRITLWNHWGHETINPVFRVWATAEPVFDTSSEQWKMSARMRRAKGSSVRDCTIESGEIIALVPNIEFSLRTSDNEARYRISKKPILEENEY</sequence>
<dbReference type="Proteomes" id="UP000823926">
    <property type="component" value="Unassembled WGS sequence"/>
</dbReference>
<organism evidence="1 2">
    <name type="scientific">Candidatus Rikenella faecigallinarum</name>
    <dbReference type="NCBI Taxonomy" id="2838745"/>
    <lineage>
        <taxon>Bacteria</taxon>
        <taxon>Pseudomonadati</taxon>
        <taxon>Bacteroidota</taxon>
        <taxon>Bacteroidia</taxon>
        <taxon>Bacteroidales</taxon>
        <taxon>Rikenellaceae</taxon>
        <taxon>Rikenella</taxon>
    </lineage>
</organism>
<evidence type="ECO:0000313" key="2">
    <source>
        <dbReference type="Proteomes" id="UP000823926"/>
    </source>
</evidence>
<gene>
    <name evidence="1" type="ORF">H9888_07740</name>
</gene>
<accession>A0A9D1QFR3</accession>
<name>A0A9D1QFR3_9BACT</name>
<dbReference type="AlphaFoldDB" id="A0A9D1QFR3"/>
<reference evidence="1" key="2">
    <citation type="submission" date="2021-04" db="EMBL/GenBank/DDBJ databases">
        <authorList>
            <person name="Gilroy R."/>
        </authorList>
    </citation>
    <scope>NUCLEOTIDE SEQUENCE</scope>
    <source>
        <strain evidence="1">ChiBcec15-1070</strain>
    </source>
</reference>
<dbReference type="EMBL" id="DXHL01000035">
    <property type="protein sequence ID" value="HIW11370.1"/>
    <property type="molecule type" value="Genomic_DNA"/>
</dbReference>
<comment type="caution">
    <text evidence="1">The sequence shown here is derived from an EMBL/GenBank/DDBJ whole genome shotgun (WGS) entry which is preliminary data.</text>
</comment>
<evidence type="ECO:0000313" key="1">
    <source>
        <dbReference type="EMBL" id="HIW11370.1"/>
    </source>
</evidence>
<protein>
    <submittedName>
        <fullName evidence="1">Uncharacterized protein</fullName>
    </submittedName>
</protein>
<reference evidence="1" key="1">
    <citation type="journal article" date="2021" name="PeerJ">
        <title>Extensive microbial diversity within the chicken gut microbiome revealed by metagenomics and culture.</title>
        <authorList>
            <person name="Gilroy R."/>
            <person name="Ravi A."/>
            <person name="Getino M."/>
            <person name="Pursley I."/>
            <person name="Horton D.L."/>
            <person name="Alikhan N.F."/>
            <person name="Baker D."/>
            <person name="Gharbi K."/>
            <person name="Hall N."/>
            <person name="Watson M."/>
            <person name="Adriaenssens E.M."/>
            <person name="Foster-Nyarko E."/>
            <person name="Jarju S."/>
            <person name="Secka A."/>
            <person name="Antonio M."/>
            <person name="Oren A."/>
            <person name="Chaudhuri R.R."/>
            <person name="La Ragione R."/>
            <person name="Hildebrand F."/>
            <person name="Pallen M.J."/>
        </authorList>
    </citation>
    <scope>NUCLEOTIDE SEQUENCE</scope>
    <source>
        <strain evidence="1">ChiBcec15-1070</strain>
    </source>
</reference>